<reference evidence="1 2" key="1">
    <citation type="submission" date="2016-10" db="EMBL/GenBank/DDBJ databases">
        <authorList>
            <person name="de Groot N.N."/>
        </authorList>
    </citation>
    <scope>NUCLEOTIDE SEQUENCE [LARGE SCALE GENOMIC DNA]</scope>
    <source>
        <strain evidence="1 2">DSM 21799</strain>
    </source>
</reference>
<name>A0A1H4Q306_9MICO</name>
<gene>
    <name evidence="1" type="ORF">SAMN04489806_2697</name>
</gene>
<accession>A0A1H4Q306</accession>
<evidence type="ECO:0008006" key="3">
    <source>
        <dbReference type="Google" id="ProtNLM"/>
    </source>
</evidence>
<dbReference type="EMBL" id="FNRY01000001">
    <property type="protein sequence ID" value="SEC14027.1"/>
    <property type="molecule type" value="Genomic_DNA"/>
</dbReference>
<evidence type="ECO:0000313" key="2">
    <source>
        <dbReference type="Proteomes" id="UP000199183"/>
    </source>
</evidence>
<evidence type="ECO:0000313" key="1">
    <source>
        <dbReference type="EMBL" id="SEC14027.1"/>
    </source>
</evidence>
<dbReference type="STRING" id="640635.SAMN04489806_2697"/>
<protein>
    <recommendedName>
        <fullName evidence="3">Protein ImuA</fullName>
    </recommendedName>
</protein>
<sequence>MAEQVFDHIGMGTGTARAFDVVETSGSSRAEVLAELTSRIRGMQRRTLGTGLEAPVVPVVDALAPLFPGAGLRPGAVYAVSSAALALMLMSESSRRGDWVAVVGIPDFSADAAEAAGIRLDRLILVPHPGRQLIRAAAALADVMSLVLVGSPGSLAPAEGARLEARLRRTGSILLSLGEWPGSEDQLALSDRQWSGLGSGHGHLAGCIATVTAKGRGGRPRQVRIALPGMSEAPDQIEHITE</sequence>
<proteinExistence type="predicted"/>
<dbReference type="AlphaFoldDB" id="A0A1H4Q306"/>
<dbReference type="Proteomes" id="UP000199183">
    <property type="component" value="Unassembled WGS sequence"/>
</dbReference>
<organism evidence="1 2">
    <name type="scientific">Paramicrobacterium humi</name>
    <dbReference type="NCBI Taxonomy" id="640635"/>
    <lineage>
        <taxon>Bacteria</taxon>
        <taxon>Bacillati</taxon>
        <taxon>Actinomycetota</taxon>
        <taxon>Actinomycetes</taxon>
        <taxon>Micrococcales</taxon>
        <taxon>Microbacteriaceae</taxon>
        <taxon>Paramicrobacterium</taxon>
    </lineage>
</organism>
<keyword evidence="2" id="KW-1185">Reference proteome</keyword>